<dbReference type="InterPro" id="IPR048923">
    <property type="entry name" value="RE_NgoFVII_C"/>
</dbReference>
<evidence type="ECO:0000313" key="3">
    <source>
        <dbReference type="Proteomes" id="UP000257136"/>
    </source>
</evidence>
<dbReference type="EMBL" id="QUNI01000002">
    <property type="protein sequence ID" value="REH01088.1"/>
    <property type="molecule type" value="Genomic_DNA"/>
</dbReference>
<evidence type="ECO:0000313" key="2">
    <source>
        <dbReference type="EMBL" id="REH01088.1"/>
    </source>
</evidence>
<dbReference type="Proteomes" id="UP000257136">
    <property type="component" value="Unassembled WGS sequence"/>
</dbReference>
<proteinExistence type="predicted"/>
<name>A0A3E0ES86_9FLAO</name>
<accession>A0A3E0ES86</accession>
<sequence>MNELATNFECFMKSFAEIDIENNGNYLKLLSAVSKLSGLFSESAVPFINYRVAENIFCRSFNAGNLSRSDTAFDANYNSLGVGLKTFVSNGSSSTEKVAEFNSLSRTLKDFKGKDLAVKLGEFRNDRINLANRVYDIENSLYHIVARREKELLLFETDYNLIDVANIHSVKDNKTSLQFEDGHNLYTFNYSKSTLFRKFIIPQSAFRLPIDIIEDPYSLLLELFEENKNLKTASDKLVKGENYVILPLYGIQKGEKFIFERSGLNQWNANGRKRDFGEIYIPIPAELHKNYPDFFPKRDQDFNLQIPTGEIFTAKVCQENSKALMTNPNKALSDWLLRRVLQLQEGELATIEKLDKLGFDSVIIMKDEDGDFKIDIMKTNAYAEFSSKTA</sequence>
<evidence type="ECO:0000259" key="1">
    <source>
        <dbReference type="Pfam" id="PF20731"/>
    </source>
</evidence>
<dbReference type="Pfam" id="PF20731">
    <property type="entry name" value="RE_NgoFVII_C"/>
    <property type="match status" value="1"/>
</dbReference>
<dbReference type="AlphaFoldDB" id="A0A3E0ES86"/>
<comment type="caution">
    <text evidence="2">The sequence shown here is derived from an EMBL/GenBank/DDBJ whole genome shotgun (WGS) entry which is preliminary data.</text>
</comment>
<organism evidence="2 3">
    <name type="scientific">Flavobacterium aquicola</name>
    <dbReference type="NCBI Taxonomy" id="1682742"/>
    <lineage>
        <taxon>Bacteria</taxon>
        <taxon>Pseudomonadati</taxon>
        <taxon>Bacteroidota</taxon>
        <taxon>Flavobacteriia</taxon>
        <taxon>Flavobacteriales</taxon>
        <taxon>Flavobacteriaceae</taxon>
        <taxon>Flavobacterium</taxon>
    </lineage>
</organism>
<protein>
    <recommendedName>
        <fullName evidence="1">Restriction endonuclease type II NgoFVII C-terminal B3-like DNA-binding domain-containing protein</fullName>
    </recommendedName>
</protein>
<gene>
    <name evidence="2" type="ORF">C8P67_102347</name>
</gene>
<feature type="domain" description="Restriction endonuclease type II NgoFVII C-terminal B3-like DNA-binding" evidence="1">
    <location>
        <begin position="257"/>
        <end position="363"/>
    </location>
</feature>
<keyword evidence="3" id="KW-1185">Reference proteome</keyword>
<reference evidence="2 3" key="1">
    <citation type="submission" date="2018-08" db="EMBL/GenBank/DDBJ databases">
        <title>Genomic Encyclopedia of Archaeal and Bacterial Type Strains, Phase II (KMG-II): from individual species to whole genera.</title>
        <authorList>
            <person name="Goeker M."/>
        </authorList>
    </citation>
    <scope>NUCLEOTIDE SEQUENCE [LARGE SCALE GENOMIC DNA]</scope>
    <source>
        <strain evidence="2 3">DSM 100880</strain>
    </source>
</reference>